<sequence length="682" mass="71340">MATPPARCTASLSTATVLSEAQMSTRSDLEPDQPLPDDGAIPPPADPISRAFRIVGLALAALIAVHAIYVAFVGQYVSPELIRAGALFICAAIVVFTSPLAANLKVTAAPLVVLLWAVDLVLLANLGFACWNFLDKIDDIENLVVSFSDFDQATALLAVLTLLELTRRAFGIVLAGVGLITLLYCLFGQDLPWIFRHSGFSLELTMEIIWFGVQGIFGDPVGIVVLLIFIFIVFGALLEGTGAGNVMIRMALAATAGTRGGPAHSAIIASSIFGMSSGSVVANVVGTGVVTIPLIKRRGFKGSFAGAVEAAASTGGQIMPPVMGAAAFLMVSLAGVPYQTICIAALIPALLYYGNLFVSVGLEARRLGLKPTPRAERLKITADDWLKSLMFFIPIGAIIGTLAAGRSPSMAGFWAVVATIVAGFALNAALRRDPARLLTALAKGGVAGARIMMAVGTIGVLIGVFNLTGLGLKFATQVALLGDQSLFIALLLAAGSCLILGMGMPTLPAYLIIVLVLGLAMKKLGVPDLSIHLFVFYFGVLSAVTPPVALAAVAAAPIADAEPIRTGIDALKLSLVGFIIPFVFIYEPSILLVVVEFDPVAFVWVMARLLFAIWLLSTALIGCEIDRLPLWARAARLAAGFLLIVDYTQLQFAGVALGAVLIATETFAVRRRLAAQQGGGDD</sequence>
<protein>
    <recommendedName>
        <fullName evidence="3">TRAP C4-dicarboxylate transport system permease DctM subunit domain-containing protein</fullName>
    </recommendedName>
</protein>
<keyword evidence="2" id="KW-1133">Transmembrane helix</keyword>
<dbReference type="InterPro" id="IPR011853">
    <property type="entry name" value="TRAP_DctM-Dct_fused"/>
</dbReference>
<feature type="transmembrane region" description="Helical" evidence="2">
    <location>
        <begin position="531"/>
        <end position="558"/>
    </location>
</feature>
<feature type="transmembrane region" description="Helical" evidence="2">
    <location>
        <begin position="267"/>
        <end position="295"/>
    </location>
</feature>
<keyword evidence="2" id="KW-0812">Transmembrane</keyword>
<evidence type="ECO:0000256" key="2">
    <source>
        <dbReference type="SAM" id="Phobius"/>
    </source>
</evidence>
<dbReference type="Pfam" id="PF06808">
    <property type="entry name" value="DctM"/>
    <property type="match status" value="1"/>
</dbReference>
<evidence type="ECO:0000313" key="5">
    <source>
        <dbReference type="Proteomes" id="UP000229498"/>
    </source>
</evidence>
<feature type="transmembrane region" description="Helical" evidence="2">
    <location>
        <begin position="451"/>
        <end position="472"/>
    </location>
</feature>
<keyword evidence="2" id="KW-0472">Membrane</keyword>
<comment type="function">
    <text evidence="1">Part of the tripartite ATP-independent periplasmic (TRAP) transport system.</text>
</comment>
<dbReference type="InterPro" id="IPR010656">
    <property type="entry name" value="DctM"/>
</dbReference>
<comment type="subcellular location">
    <subcellularLocation>
        <location evidence="1">Cell inner membrane</location>
        <topology evidence="1">Multi-pass membrane protein</topology>
    </subcellularLocation>
</comment>
<feature type="transmembrane region" description="Helical" evidence="2">
    <location>
        <begin position="651"/>
        <end position="669"/>
    </location>
</feature>
<gene>
    <name evidence="4" type="ORF">CVT23_15600</name>
</gene>
<keyword evidence="5" id="KW-1185">Reference proteome</keyword>
<dbReference type="Proteomes" id="UP000229498">
    <property type="component" value="Unassembled WGS sequence"/>
</dbReference>
<dbReference type="GO" id="GO:0022857">
    <property type="term" value="F:transmembrane transporter activity"/>
    <property type="evidence" value="ECO:0007669"/>
    <property type="project" value="UniProtKB-UniRule"/>
</dbReference>
<dbReference type="PANTHER" id="PTHR43849">
    <property type="entry name" value="BLL3936 PROTEIN"/>
    <property type="match status" value="1"/>
</dbReference>
<feature type="transmembrane region" description="Helical" evidence="2">
    <location>
        <begin position="108"/>
        <end position="131"/>
    </location>
</feature>
<feature type="transmembrane region" description="Helical" evidence="2">
    <location>
        <begin position="478"/>
        <end position="500"/>
    </location>
</feature>
<evidence type="ECO:0000256" key="1">
    <source>
        <dbReference type="RuleBase" id="RU369079"/>
    </source>
</evidence>
<feature type="domain" description="TRAP C4-dicarboxylate transport system permease DctM subunit" evidence="3">
    <location>
        <begin position="157"/>
        <end position="595"/>
    </location>
</feature>
<dbReference type="GO" id="GO:0005886">
    <property type="term" value="C:plasma membrane"/>
    <property type="evidence" value="ECO:0007669"/>
    <property type="project" value="UniProtKB-SubCell"/>
</dbReference>
<organism evidence="4 5">
    <name type="scientific">Minwuia thermotolerans</name>
    <dbReference type="NCBI Taxonomy" id="2056226"/>
    <lineage>
        <taxon>Bacteria</taxon>
        <taxon>Pseudomonadati</taxon>
        <taxon>Pseudomonadota</taxon>
        <taxon>Alphaproteobacteria</taxon>
        <taxon>Minwuiales</taxon>
        <taxon>Minwuiaceae</taxon>
        <taxon>Minwuia</taxon>
    </lineage>
</organism>
<feature type="transmembrane region" description="Helical" evidence="2">
    <location>
        <begin position="51"/>
        <end position="72"/>
    </location>
</feature>
<evidence type="ECO:0000259" key="3">
    <source>
        <dbReference type="Pfam" id="PF06808"/>
    </source>
</evidence>
<feature type="transmembrane region" description="Helical" evidence="2">
    <location>
        <begin position="169"/>
        <end position="187"/>
    </location>
</feature>
<keyword evidence="1" id="KW-1003">Cell membrane</keyword>
<dbReference type="OrthoDB" id="9759894at2"/>
<evidence type="ECO:0000313" key="4">
    <source>
        <dbReference type="EMBL" id="PJK28758.1"/>
    </source>
</evidence>
<dbReference type="AlphaFoldDB" id="A0A2M9FZ70"/>
<dbReference type="NCBIfam" id="TIGR02123">
    <property type="entry name" value="TRAP_fused"/>
    <property type="match status" value="1"/>
</dbReference>
<dbReference type="PANTHER" id="PTHR43849:SF2">
    <property type="entry name" value="BLL3936 PROTEIN"/>
    <property type="match status" value="1"/>
</dbReference>
<feature type="transmembrane region" description="Helical" evidence="2">
    <location>
        <begin position="601"/>
        <end position="621"/>
    </location>
</feature>
<feature type="transmembrane region" description="Helical" evidence="2">
    <location>
        <begin position="570"/>
        <end position="595"/>
    </location>
</feature>
<accession>A0A2M9FZ70</accession>
<dbReference type="EMBL" id="PHIG01000039">
    <property type="protein sequence ID" value="PJK28758.1"/>
    <property type="molecule type" value="Genomic_DNA"/>
</dbReference>
<keyword evidence="1" id="KW-0813">Transport</keyword>
<reference evidence="4 5" key="1">
    <citation type="submission" date="2017-11" db="EMBL/GenBank/DDBJ databases">
        <title>Draft genome sequence of Rhizobiales bacterium SY3-13.</title>
        <authorList>
            <person name="Sun C."/>
        </authorList>
    </citation>
    <scope>NUCLEOTIDE SEQUENCE [LARGE SCALE GENOMIC DNA]</scope>
    <source>
        <strain evidence="4 5">SY3-13</strain>
    </source>
</reference>
<keyword evidence="1" id="KW-0997">Cell inner membrane</keyword>
<feature type="transmembrane region" description="Helical" evidence="2">
    <location>
        <begin position="385"/>
        <end position="405"/>
    </location>
</feature>
<feature type="transmembrane region" description="Helical" evidence="2">
    <location>
        <begin position="84"/>
        <end position="102"/>
    </location>
</feature>
<feature type="transmembrane region" description="Helical" evidence="2">
    <location>
        <begin position="208"/>
        <end position="237"/>
    </location>
</feature>
<feature type="transmembrane region" description="Helical" evidence="2">
    <location>
        <begin position="338"/>
        <end position="364"/>
    </location>
</feature>
<comment type="caution">
    <text evidence="4">The sequence shown here is derived from an EMBL/GenBank/DDBJ whole genome shotgun (WGS) entry which is preliminary data.</text>
</comment>
<proteinExistence type="predicted"/>
<feature type="transmembrane region" description="Helical" evidence="2">
    <location>
        <begin position="411"/>
        <end position="430"/>
    </location>
</feature>
<name>A0A2M9FZ70_9PROT</name>